<comment type="similarity">
    <text evidence="2">Belongs to the trans-sulfuration enzymes family. L-methionine gamma-lyase subfamily.</text>
</comment>
<dbReference type="PANTHER" id="PTHR11808:SF80">
    <property type="entry name" value="CYSTATHIONINE GAMMA-LYASE"/>
    <property type="match status" value="1"/>
</dbReference>
<evidence type="ECO:0000256" key="3">
    <source>
        <dbReference type="ARBA" id="ARBA00012222"/>
    </source>
</evidence>
<dbReference type="EC" id="4.4.1.2" evidence="7"/>
<protein>
    <recommendedName>
        <fullName evidence="4">L-methionine gamma-lyase</fullName>
        <ecNumber evidence="3">4.4.1.11</ecNumber>
        <ecNumber evidence="7">4.4.1.2</ecNumber>
    </recommendedName>
    <alternativeName>
        <fullName evidence="8">Homocysteine desulfhydrase</fullName>
    </alternativeName>
</protein>
<evidence type="ECO:0000256" key="7">
    <source>
        <dbReference type="ARBA" id="ARBA00047175"/>
    </source>
</evidence>
<evidence type="ECO:0000256" key="4">
    <source>
        <dbReference type="ARBA" id="ARBA00019040"/>
    </source>
</evidence>
<keyword evidence="14" id="KW-1185">Reference proteome</keyword>
<dbReference type="InterPro" id="IPR006237">
    <property type="entry name" value="L-Met_gamma_lys"/>
</dbReference>
<evidence type="ECO:0000256" key="1">
    <source>
        <dbReference type="ARBA" id="ARBA00001933"/>
    </source>
</evidence>
<dbReference type="GO" id="GO:0019346">
    <property type="term" value="P:transsulfuration"/>
    <property type="evidence" value="ECO:0007669"/>
    <property type="project" value="InterPro"/>
</dbReference>
<dbReference type="PANTHER" id="PTHR11808">
    <property type="entry name" value="TRANS-SULFURATION ENZYME FAMILY MEMBER"/>
    <property type="match status" value="1"/>
</dbReference>
<evidence type="ECO:0000256" key="2">
    <source>
        <dbReference type="ARBA" id="ARBA00008667"/>
    </source>
</evidence>
<evidence type="ECO:0000256" key="12">
    <source>
        <dbReference type="RuleBase" id="RU362118"/>
    </source>
</evidence>
<dbReference type="Proteomes" id="UP000005707">
    <property type="component" value="Unassembled WGS sequence"/>
</dbReference>
<dbReference type="Gene3D" id="3.90.1150.10">
    <property type="entry name" value="Aspartate Aminotransferase, domain 1"/>
    <property type="match status" value="1"/>
</dbReference>
<dbReference type="InterPro" id="IPR000277">
    <property type="entry name" value="Cys/Met-Metab_PyrdxlP-dep_enz"/>
</dbReference>
<dbReference type="InterPro" id="IPR015421">
    <property type="entry name" value="PyrdxlP-dep_Trfase_major"/>
</dbReference>
<accession>U2EBQ8</accession>
<dbReference type="GO" id="GO:0018826">
    <property type="term" value="F:methionine gamma-lyase activity"/>
    <property type="evidence" value="ECO:0007669"/>
    <property type="project" value="UniProtKB-EC"/>
</dbReference>
<dbReference type="InterPro" id="IPR054542">
    <property type="entry name" value="Cys_met_metab_PP"/>
</dbReference>
<evidence type="ECO:0000256" key="6">
    <source>
        <dbReference type="ARBA" id="ARBA00023239"/>
    </source>
</evidence>
<dbReference type="SUPFAM" id="SSF53383">
    <property type="entry name" value="PLP-dependent transferases"/>
    <property type="match status" value="1"/>
</dbReference>
<dbReference type="STRING" id="1033810.HLPCO_001484"/>
<name>U2EBQ8_9MOLU</name>
<feature type="modified residue" description="N6-(pyridoxal phosphate)lysine" evidence="11">
    <location>
        <position position="208"/>
    </location>
</feature>
<reference evidence="13 14" key="2">
    <citation type="journal article" date="2013" name="PLoS ONE">
        <title>INDIGO - INtegrated Data Warehouse of MIcrobial GenOmes with Examples from the Red Sea Extremophiles.</title>
        <authorList>
            <person name="Alam I."/>
            <person name="Antunes A."/>
            <person name="Kamau A.A."/>
            <person name="Ba Alawi W."/>
            <person name="Kalkatawi M."/>
            <person name="Stingl U."/>
            <person name="Bajic V.B."/>
        </authorList>
    </citation>
    <scope>NUCLEOTIDE SEQUENCE [LARGE SCALE GENOMIC DNA]</scope>
    <source>
        <strain evidence="13 14">SSD-17B</strain>
    </source>
</reference>
<dbReference type="Gene3D" id="3.40.640.10">
    <property type="entry name" value="Type I PLP-dependent aspartate aminotransferase-like (Major domain)"/>
    <property type="match status" value="1"/>
</dbReference>
<dbReference type="EMBL" id="AFNU02000004">
    <property type="protein sequence ID" value="ERJ12498.1"/>
    <property type="molecule type" value="Genomic_DNA"/>
</dbReference>
<comment type="catalytic activity">
    <reaction evidence="10">
        <text>L-methionine + H2O = methanethiol + 2-oxobutanoate + NH4(+)</text>
        <dbReference type="Rhea" id="RHEA:23800"/>
        <dbReference type="ChEBI" id="CHEBI:15377"/>
        <dbReference type="ChEBI" id="CHEBI:16007"/>
        <dbReference type="ChEBI" id="CHEBI:16763"/>
        <dbReference type="ChEBI" id="CHEBI:28938"/>
        <dbReference type="ChEBI" id="CHEBI:57844"/>
        <dbReference type="EC" id="4.4.1.11"/>
    </reaction>
    <physiologicalReaction direction="left-to-right" evidence="10">
        <dbReference type="Rhea" id="RHEA:23801"/>
    </physiologicalReaction>
</comment>
<dbReference type="FunFam" id="3.40.640.10:FF:000046">
    <property type="entry name" value="Cystathionine gamma-lyase"/>
    <property type="match status" value="1"/>
</dbReference>
<keyword evidence="5 11" id="KW-0663">Pyridoxal phosphate</keyword>
<dbReference type="GO" id="GO:0030170">
    <property type="term" value="F:pyridoxal phosphate binding"/>
    <property type="evidence" value="ECO:0007669"/>
    <property type="project" value="InterPro"/>
</dbReference>
<dbReference type="InterPro" id="IPR015422">
    <property type="entry name" value="PyrdxlP-dep_Trfase_small"/>
</dbReference>
<reference evidence="13 14" key="1">
    <citation type="journal article" date="2011" name="J. Bacteriol.">
        <title>Genome sequence of Haloplasma contractile, an unusual contractile bacterium from a deep-sea anoxic brine lake.</title>
        <authorList>
            <person name="Antunes A."/>
            <person name="Alam I."/>
            <person name="El Dorry H."/>
            <person name="Siam R."/>
            <person name="Robertson A."/>
            <person name="Bajic V.B."/>
            <person name="Stingl U."/>
        </authorList>
    </citation>
    <scope>NUCLEOTIDE SEQUENCE [LARGE SCALE GENOMIC DNA]</scope>
    <source>
        <strain evidence="13 14">SSD-17B</strain>
    </source>
</reference>
<dbReference type="OrthoDB" id="9780685at2"/>
<gene>
    <name evidence="13" type="primary">mdeA</name>
    <name evidence="13" type="ORF">HLPCO_001484</name>
</gene>
<dbReference type="NCBIfam" id="TIGR01328">
    <property type="entry name" value="met_gam_lyase"/>
    <property type="match status" value="1"/>
</dbReference>
<dbReference type="PROSITE" id="PS00868">
    <property type="entry name" value="CYS_MET_METAB_PP"/>
    <property type="match status" value="1"/>
</dbReference>
<dbReference type="GO" id="GO:0005737">
    <property type="term" value="C:cytoplasm"/>
    <property type="evidence" value="ECO:0007669"/>
    <property type="project" value="TreeGrafter"/>
</dbReference>
<evidence type="ECO:0000313" key="14">
    <source>
        <dbReference type="Proteomes" id="UP000005707"/>
    </source>
</evidence>
<dbReference type="Pfam" id="PF01053">
    <property type="entry name" value="Cys_Met_Meta_PP"/>
    <property type="match status" value="1"/>
</dbReference>
<comment type="catalytic activity">
    <reaction evidence="9">
        <text>L-homocysteine + H2O = 2-oxobutanoate + hydrogen sulfide + NH4(+) + H(+)</text>
        <dbReference type="Rhea" id="RHEA:14501"/>
        <dbReference type="ChEBI" id="CHEBI:15377"/>
        <dbReference type="ChEBI" id="CHEBI:15378"/>
        <dbReference type="ChEBI" id="CHEBI:16763"/>
        <dbReference type="ChEBI" id="CHEBI:28938"/>
        <dbReference type="ChEBI" id="CHEBI:29919"/>
        <dbReference type="ChEBI" id="CHEBI:58199"/>
        <dbReference type="EC" id="4.4.1.2"/>
    </reaction>
    <physiologicalReaction direction="left-to-right" evidence="9">
        <dbReference type="Rhea" id="RHEA:14502"/>
    </physiologicalReaction>
</comment>
<sequence>MSKQDKGFSTRAIHAGHDDNKHGTLATPIYQTSTFVFDHADQGGNRFKLEEPGYIYTRLGNPTLTVLEDKIASLENADGCISTASGISAVSTPIWTLLSKGDHIVSDCNLYGCTFAYFMHGLSRFGVDVTLVDASNPNEVKNAMRKNTKLIYCETPSNPSLKLVDIKAMSVIAKEYNAYLMVDNTFATPYLQRPMDLGADLVIHSGTKYLNGHGDVICGFICAKEELLTDLRYVGLKDMTGSVLSPFDAFLVIRGVKTLALRMEKHCEQAEVVARYLEQHKKVKRVYYPGLESHPQYELAKRQMKRPGAIISFELDGGLEDGKELINSTKLCKLAVSLGDLETLIQHPASMTHSPYTKEERLASGISDELIRLSIGLEDVDDIIADLDQALATI</sequence>
<proteinExistence type="inferred from homology"/>
<keyword evidence="6 13" id="KW-0456">Lyase</keyword>
<dbReference type="GO" id="GO:0047982">
    <property type="term" value="F:homocysteine desulfhydrase activity"/>
    <property type="evidence" value="ECO:0007669"/>
    <property type="project" value="UniProtKB-EC"/>
</dbReference>
<evidence type="ECO:0000256" key="10">
    <source>
        <dbReference type="ARBA" id="ARBA00052699"/>
    </source>
</evidence>
<evidence type="ECO:0000256" key="8">
    <source>
        <dbReference type="ARBA" id="ARBA00047199"/>
    </source>
</evidence>
<dbReference type="RefSeq" id="WP_008824923.1">
    <property type="nucleotide sequence ID" value="NZ_AFNU02000004.1"/>
</dbReference>
<organism evidence="13 14">
    <name type="scientific">Haloplasma contractile SSD-17B</name>
    <dbReference type="NCBI Taxonomy" id="1033810"/>
    <lineage>
        <taxon>Bacteria</taxon>
        <taxon>Bacillati</taxon>
        <taxon>Mycoplasmatota</taxon>
        <taxon>Mollicutes</taxon>
        <taxon>Haloplasmatales</taxon>
        <taxon>Haloplasmataceae</taxon>
        <taxon>Haloplasma</taxon>
    </lineage>
</organism>
<dbReference type="InterPro" id="IPR015424">
    <property type="entry name" value="PyrdxlP-dep_Trfase"/>
</dbReference>
<dbReference type="PIRSF" id="PIRSF001434">
    <property type="entry name" value="CGS"/>
    <property type="match status" value="1"/>
</dbReference>
<dbReference type="EC" id="4.4.1.11" evidence="3"/>
<evidence type="ECO:0000256" key="9">
    <source>
        <dbReference type="ARBA" id="ARBA00048780"/>
    </source>
</evidence>
<dbReference type="InParanoid" id="U2EBQ8"/>
<dbReference type="AlphaFoldDB" id="U2EBQ8"/>
<comment type="caution">
    <text evidence="13">The sequence shown here is derived from an EMBL/GenBank/DDBJ whole genome shotgun (WGS) entry which is preliminary data.</text>
</comment>
<dbReference type="CDD" id="cd00614">
    <property type="entry name" value="CGS_like"/>
    <property type="match status" value="1"/>
</dbReference>
<evidence type="ECO:0000313" key="13">
    <source>
        <dbReference type="EMBL" id="ERJ12498.1"/>
    </source>
</evidence>
<dbReference type="FunFam" id="3.90.1150.10:FF:000008">
    <property type="entry name" value="Cystathionine gamma-synthase"/>
    <property type="match status" value="1"/>
</dbReference>
<dbReference type="eggNOG" id="COG0626">
    <property type="taxonomic scope" value="Bacteria"/>
</dbReference>
<evidence type="ECO:0000256" key="11">
    <source>
        <dbReference type="PIRSR" id="PIRSR001434-2"/>
    </source>
</evidence>
<comment type="cofactor">
    <cofactor evidence="1 12">
        <name>pyridoxal 5'-phosphate</name>
        <dbReference type="ChEBI" id="CHEBI:597326"/>
    </cofactor>
</comment>
<evidence type="ECO:0000256" key="5">
    <source>
        <dbReference type="ARBA" id="ARBA00022898"/>
    </source>
</evidence>